<accession>W1S609</accession>
<organism evidence="1 2">
    <name type="scientific">Marinomonas profundimaris</name>
    <dbReference type="NCBI Taxonomy" id="1208321"/>
    <lineage>
        <taxon>Bacteria</taxon>
        <taxon>Pseudomonadati</taxon>
        <taxon>Pseudomonadota</taxon>
        <taxon>Gammaproteobacteria</taxon>
        <taxon>Oceanospirillales</taxon>
        <taxon>Oceanospirillaceae</taxon>
        <taxon>Marinomonas</taxon>
    </lineage>
</organism>
<dbReference type="Proteomes" id="UP000018857">
    <property type="component" value="Unassembled WGS sequence"/>
</dbReference>
<protein>
    <submittedName>
        <fullName evidence="1">Toxin RelE</fullName>
    </submittedName>
</protein>
<dbReference type="InterPro" id="IPR009241">
    <property type="entry name" value="HigB-like"/>
</dbReference>
<sequence>MLIIWEILITDEYEQWFLGLTDKEQEDVLSMVNVLEIKGPQLARPYADSLKGTNKVKNLKELRVQHAGKPYRVFYAFDPTRKAILLCGGRKDGKRDKKLYDRYISLAEKEFLNYLKNSDSEKTR</sequence>
<dbReference type="Pfam" id="PF05973">
    <property type="entry name" value="Gp49"/>
    <property type="match status" value="1"/>
</dbReference>
<evidence type="ECO:0000313" key="2">
    <source>
        <dbReference type="Proteomes" id="UP000018857"/>
    </source>
</evidence>
<comment type="caution">
    <text evidence="1">The sequence shown here is derived from an EMBL/GenBank/DDBJ whole genome shotgun (WGS) entry which is preliminary data.</text>
</comment>
<dbReference type="eggNOG" id="COG4683">
    <property type="taxonomic scope" value="Bacteria"/>
</dbReference>
<gene>
    <name evidence="1" type="ORF">D104_01985</name>
</gene>
<dbReference type="RefSeq" id="WP_024022620.1">
    <property type="nucleotide sequence ID" value="NZ_AYOZ01000001.1"/>
</dbReference>
<name>W1S609_9GAMM</name>
<proteinExistence type="predicted"/>
<evidence type="ECO:0000313" key="1">
    <source>
        <dbReference type="EMBL" id="ETI62538.1"/>
    </source>
</evidence>
<dbReference type="PATRIC" id="fig|1208321.3.peg.406"/>
<reference evidence="1 2" key="1">
    <citation type="journal article" date="2014" name="Genome Announc.">
        <title>Draft Genome Sequence of Marinomonas sp. Strain D104, a Polycyclic Aromatic Hydrocarbon-Degrading Bacterium from the Deep-Sea Sediment of the Arctic Ocean.</title>
        <authorList>
            <person name="Dong C."/>
            <person name="Bai X."/>
            <person name="Lai Q."/>
            <person name="Xie Y."/>
            <person name="Chen X."/>
            <person name="Shao Z."/>
        </authorList>
    </citation>
    <scope>NUCLEOTIDE SEQUENCE [LARGE SCALE GENOMIC DNA]</scope>
    <source>
        <strain evidence="1 2">D104</strain>
    </source>
</reference>
<keyword evidence="2" id="KW-1185">Reference proteome</keyword>
<dbReference type="STRING" id="1208321.D104_01985"/>
<dbReference type="EMBL" id="AYOZ01000001">
    <property type="protein sequence ID" value="ETI62538.1"/>
    <property type="molecule type" value="Genomic_DNA"/>
</dbReference>
<dbReference type="AlphaFoldDB" id="W1S609"/>